<sequence length="124" mass="13519">MAFQIQFEVPVPIPVAVPVQVEPRKTNPLIQCIIDKNLKKLKKLVRGVNINGLYPSAIWNDDVSLLTAAAVCGNEEICNFLLREHADPNILSTNGLTSLHYAANTPGVPLNIVRKLIAAKANPD</sequence>
<accession>A0ACC5WEH5</accession>
<reference evidence="1 2" key="1">
    <citation type="journal article" date="2022" name="bioRxiv">
        <title>An ancient truncated duplication of the anti-Mullerian hormone receptor type 2 gene is a potential conserved master sex determinant in the Pangasiidae catfish family.</title>
        <authorList>
            <person name="Wen M."/>
            <person name="Pan Q."/>
            <person name="Jouanno E."/>
            <person name="Montfort J."/>
            <person name="Zahm M."/>
            <person name="Cabau C."/>
            <person name="Klopp C."/>
            <person name="Iampietro C."/>
            <person name="Roques C."/>
            <person name="Bouchez O."/>
            <person name="Castinel A."/>
            <person name="Donnadieu C."/>
            <person name="Parrinello H."/>
            <person name="Poncet C."/>
            <person name="Belmonte E."/>
            <person name="Gautier V."/>
            <person name="Avarre J.-C."/>
            <person name="Dugue R."/>
            <person name="Gustiano R."/>
            <person name="Ha T.T.T."/>
            <person name="Campet M."/>
            <person name="Sriphairoj K."/>
            <person name="Ribolli J."/>
            <person name="de Almeida F.L."/>
            <person name="Desvignes T."/>
            <person name="Postlethwait J.H."/>
            <person name="Bucao C.F."/>
            <person name="Robinson-Rechavi M."/>
            <person name="Bobe J."/>
            <person name="Herpin A."/>
            <person name="Guiguen Y."/>
        </authorList>
    </citation>
    <scope>NUCLEOTIDE SEQUENCE [LARGE SCALE GENOMIC DNA]</scope>
    <source>
        <strain evidence="1">YG-Dec2019</strain>
    </source>
</reference>
<evidence type="ECO:0000313" key="2">
    <source>
        <dbReference type="Proteomes" id="UP000829447"/>
    </source>
</evidence>
<protein>
    <submittedName>
        <fullName evidence="1">Uncharacterized protein</fullName>
    </submittedName>
</protein>
<dbReference type="Proteomes" id="UP000829447">
    <property type="component" value="Linkage Group LG4"/>
</dbReference>
<keyword evidence="2" id="KW-1185">Reference proteome</keyword>
<proteinExistence type="predicted"/>
<gene>
    <name evidence="1" type="ORF">PGIGA_G00204060</name>
</gene>
<comment type="caution">
    <text evidence="1">The sequence shown here is derived from an EMBL/GenBank/DDBJ whole genome shotgun (WGS) entry which is preliminary data.</text>
</comment>
<organism evidence="1 2">
    <name type="scientific">Pangasianodon gigas</name>
    <name type="common">Mekong giant catfish</name>
    <name type="synonym">Pangasius gigas</name>
    <dbReference type="NCBI Taxonomy" id="30993"/>
    <lineage>
        <taxon>Eukaryota</taxon>
        <taxon>Metazoa</taxon>
        <taxon>Chordata</taxon>
        <taxon>Craniata</taxon>
        <taxon>Vertebrata</taxon>
        <taxon>Euteleostomi</taxon>
        <taxon>Actinopterygii</taxon>
        <taxon>Neopterygii</taxon>
        <taxon>Teleostei</taxon>
        <taxon>Ostariophysi</taxon>
        <taxon>Siluriformes</taxon>
        <taxon>Pangasiidae</taxon>
        <taxon>Pangasianodon</taxon>
    </lineage>
</organism>
<name>A0ACC5WEH5_PANGG</name>
<evidence type="ECO:0000313" key="1">
    <source>
        <dbReference type="EMBL" id="MCI4377483.1"/>
    </source>
</evidence>
<dbReference type="EMBL" id="CM040457">
    <property type="protein sequence ID" value="MCI4377483.1"/>
    <property type="molecule type" value="Genomic_DNA"/>
</dbReference>
<feature type="non-terminal residue" evidence="1">
    <location>
        <position position="124"/>
    </location>
</feature>